<proteinExistence type="inferred from homology"/>
<evidence type="ECO:0000256" key="1">
    <source>
        <dbReference type="ARBA" id="ARBA00004128"/>
    </source>
</evidence>
<feature type="region of interest" description="Disordered" evidence="10">
    <location>
        <begin position="91"/>
        <end position="115"/>
    </location>
</feature>
<keyword evidence="9" id="KW-0813">Transport</keyword>
<keyword evidence="5" id="KW-0812">Transmembrane</keyword>
<comment type="function">
    <text evidence="9">Vacuolar Fe(2+) uptake transporter.</text>
</comment>
<dbReference type="EMBL" id="BJWL01000018">
    <property type="protein sequence ID" value="GFZ06603.1"/>
    <property type="molecule type" value="Genomic_DNA"/>
</dbReference>
<evidence type="ECO:0000313" key="12">
    <source>
        <dbReference type="Proteomes" id="UP000585474"/>
    </source>
</evidence>
<dbReference type="InterPro" id="IPR008217">
    <property type="entry name" value="Ccc1_fam"/>
</dbReference>
<keyword evidence="3" id="KW-0410">Iron transport</keyword>
<evidence type="ECO:0000256" key="3">
    <source>
        <dbReference type="ARBA" id="ARBA00022496"/>
    </source>
</evidence>
<dbReference type="GO" id="GO:0030026">
    <property type="term" value="P:intracellular manganese ion homeostasis"/>
    <property type="evidence" value="ECO:0007669"/>
    <property type="project" value="InterPro"/>
</dbReference>
<comment type="similarity">
    <text evidence="2 9">Belongs to the CCC1 family.</text>
</comment>
<dbReference type="Pfam" id="PF01988">
    <property type="entry name" value="VIT1"/>
    <property type="match status" value="1"/>
</dbReference>
<dbReference type="GO" id="GO:0005774">
    <property type="term" value="C:vacuolar membrane"/>
    <property type="evidence" value="ECO:0007669"/>
    <property type="project" value="UniProtKB-SubCell"/>
</dbReference>
<dbReference type="OrthoDB" id="1792407at2759"/>
<keyword evidence="7" id="KW-0472">Membrane</keyword>
<evidence type="ECO:0000256" key="5">
    <source>
        <dbReference type="ARBA" id="ARBA00022692"/>
    </source>
</evidence>
<evidence type="ECO:0000256" key="8">
    <source>
        <dbReference type="ARBA" id="ARBA00044464"/>
    </source>
</evidence>
<dbReference type="GO" id="GO:0005381">
    <property type="term" value="F:iron ion transmembrane transporter activity"/>
    <property type="evidence" value="ECO:0007669"/>
    <property type="project" value="UniProtKB-UniRule"/>
</dbReference>
<reference evidence="11 12" key="1">
    <citation type="submission" date="2019-07" db="EMBL/GenBank/DDBJ databases">
        <title>De Novo Assembly of kiwifruit Actinidia rufa.</title>
        <authorList>
            <person name="Sugita-Konishi S."/>
            <person name="Sato K."/>
            <person name="Mori E."/>
            <person name="Abe Y."/>
            <person name="Kisaki G."/>
            <person name="Hamano K."/>
            <person name="Suezawa K."/>
            <person name="Otani M."/>
            <person name="Fukuda T."/>
            <person name="Manabe T."/>
            <person name="Gomi K."/>
            <person name="Tabuchi M."/>
            <person name="Akimitsu K."/>
            <person name="Kataoka I."/>
        </authorList>
    </citation>
    <scope>NUCLEOTIDE SEQUENCE [LARGE SCALE GENOMIC DNA]</scope>
    <source>
        <strain evidence="12">cv. Fuchu</strain>
    </source>
</reference>
<gene>
    <name evidence="11" type="ORF">Acr_18g0007730</name>
</gene>
<keyword evidence="4 9" id="KW-0926">Vacuole</keyword>
<evidence type="ECO:0000256" key="7">
    <source>
        <dbReference type="ARBA" id="ARBA00023136"/>
    </source>
</evidence>
<organism evidence="11 12">
    <name type="scientific">Actinidia rufa</name>
    <dbReference type="NCBI Taxonomy" id="165716"/>
    <lineage>
        <taxon>Eukaryota</taxon>
        <taxon>Viridiplantae</taxon>
        <taxon>Streptophyta</taxon>
        <taxon>Embryophyta</taxon>
        <taxon>Tracheophyta</taxon>
        <taxon>Spermatophyta</taxon>
        <taxon>Magnoliopsida</taxon>
        <taxon>eudicotyledons</taxon>
        <taxon>Gunneridae</taxon>
        <taxon>Pentapetalae</taxon>
        <taxon>asterids</taxon>
        <taxon>Ericales</taxon>
        <taxon>Actinidiaceae</taxon>
        <taxon>Actinidia</taxon>
    </lineage>
</organism>
<dbReference type="Proteomes" id="UP000585474">
    <property type="component" value="Unassembled WGS sequence"/>
</dbReference>
<evidence type="ECO:0000256" key="2">
    <source>
        <dbReference type="ARBA" id="ARBA00007049"/>
    </source>
</evidence>
<accession>A0A7J0G742</accession>
<dbReference type="PANTHER" id="PTHR31851">
    <property type="entry name" value="FE(2+)/MN(2+) TRANSPORTER PCL1"/>
    <property type="match status" value="1"/>
</dbReference>
<keyword evidence="3" id="KW-0408">Iron</keyword>
<dbReference type="GO" id="GO:0005384">
    <property type="term" value="F:manganese ion transmembrane transporter activity"/>
    <property type="evidence" value="ECO:0007669"/>
    <property type="project" value="InterPro"/>
</dbReference>
<dbReference type="AlphaFoldDB" id="A0A7J0G742"/>
<evidence type="ECO:0000256" key="10">
    <source>
        <dbReference type="SAM" id="MobiDB-lite"/>
    </source>
</evidence>
<evidence type="ECO:0000256" key="9">
    <source>
        <dbReference type="RuleBase" id="RU369115"/>
    </source>
</evidence>
<name>A0A7J0G742_9ERIC</name>
<evidence type="ECO:0000313" key="11">
    <source>
        <dbReference type="EMBL" id="GFZ06603.1"/>
    </source>
</evidence>
<comment type="caution">
    <text evidence="11">The sequence shown here is derived from an EMBL/GenBank/DDBJ whole genome shotgun (WGS) entry which is preliminary data.</text>
</comment>
<dbReference type="GO" id="GO:0140315">
    <property type="term" value="F:iron ion sequestering activity"/>
    <property type="evidence" value="ECO:0007669"/>
    <property type="project" value="UniProtKB-UniRule"/>
</dbReference>
<keyword evidence="12" id="KW-1185">Reference proteome</keyword>
<evidence type="ECO:0000256" key="4">
    <source>
        <dbReference type="ARBA" id="ARBA00022554"/>
    </source>
</evidence>
<protein>
    <recommendedName>
        <fullName evidence="9">Vacuolar iron transporter</fullName>
    </recommendedName>
</protein>
<comment type="catalytic activity">
    <reaction evidence="8">
        <text>Fe(2+)(in) = Fe(2+)(out)</text>
        <dbReference type="Rhea" id="RHEA:28486"/>
        <dbReference type="ChEBI" id="CHEBI:29033"/>
    </reaction>
    <physiologicalReaction direction="left-to-right" evidence="8">
        <dbReference type="Rhea" id="RHEA:28487"/>
    </physiologicalReaction>
</comment>
<evidence type="ECO:0000256" key="6">
    <source>
        <dbReference type="ARBA" id="ARBA00022989"/>
    </source>
</evidence>
<keyword evidence="6" id="KW-1133">Transmembrane helix</keyword>
<keyword evidence="9" id="KW-0406">Ion transport</keyword>
<sequence length="115" mass="12432">MSLPISIPTNHNDQNASLELEENEWPRAAVRRGLPALLNIFSIMINVGAGQHNPKDTILIGVASLVSGACCISIAEYLSIRSQLDMEVAPMSRENRSDVEQTAQVEITGTDDGIT</sequence>
<comment type="subcellular location">
    <subcellularLocation>
        <location evidence="1 9">Vacuole membrane</location>
        <topology evidence="1 9">Multi-pass membrane protein</topology>
    </subcellularLocation>
</comment>